<comment type="caution">
    <text evidence="8">The sequence shown here is derived from an EMBL/GenBank/DDBJ whole genome shotgun (WGS) entry which is preliminary data.</text>
</comment>
<dbReference type="Pfam" id="PF01765">
    <property type="entry name" value="RRF"/>
    <property type="match status" value="1"/>
</dbReference>
<evidence type="ECO:0000256" key="6">
    <source>
        <dbReference type="HAMAP-Rule" id="MF_00040"/>
    </source>
</evidence>
<dbReference type="OrthoDB" id="9804006at2"/>
<reference evidence="8 9" key="1">
    <citation type="journal article" date="2014" name="Int. J. Syst. Evol. Microbiol.">
        <title>Phaeodactylibacter xiamenensis gen. nov., sp. nov., a member of the family Saprospiraceae isolated from the marine alga Phaeodactylum tricornutum.</title>
        <authorList>
            <person name="Chen Z.Jr."/>
            <person name="Lei X."/>
            <person name="Lai Q."/>
            <person name="Li Y."/>
            <person name="Zhang B."/>
            <person name="Zhang J."/>
            <person name="Zhang H."/>
            <person name="Yang L."/>
            <person name="Zheng W."/>
            <person name="Tian Y."/>
            <person name="Yu Z."/>
            <person name="Xu H.Jr."/>
            <person name="Zheng T."/>
        </authorList>
    </citation>
    <scope>NUCLEOTIDE SEQUENCE [LARGE SCALE GENOMIC DNA]</scope>
    <source>
        <strain evidence="8 9">KD52</strain>
    </source>
</reference>
<dbReference type="GO" id="GO:0005737">
    <property type="term" value="C:cytoplasm"/>
    <property type="evidence" value="ECO:0007669"/>
    <property type="project" value="UniProtKB-SubCell"/>
</dbReference>
<dbReference type="InterPro" id="IPR002661">
    <property type="entry name" value="Ribosome_recyc_fac"/>
</dbReference>
<evidence type="ECO:0000256" key="5">
    <source>
        <dbReference type="ARBA" id="ARBA00025050"/>
    </source>
</evidence>
<dbReference type="SUPFAM" id="SSF55194">
    <property type="entry name" value="Ribosome recycling factor, RRF"/>
    <property type="match status" value="1"/>
</dbReference>
<keyword evidence="9" id="KW-1185">Reference proteome</keyword>
<comment type="similarity">
    <text evidence="2 6">Belongs to the RRF family.</text>
</comment>
<comment type="function">
    <text evidence="5 6">Responsible for the release of ribosomes from messenger RNA at the termination of protein biosynthesis. May increase the efficiency of translation by recycling ribosomes from one round of translation to another.</text>
</comment>
<dbReference type="STRING" id="1524460.IX84_07155"/>
<dbReference type="PANTHER" id="PTHR20982">
    <property type="entry name" value="RIBOSOME RECYCLING FACTOR"/>
    <property type="match status" value="1"/>
</dbReference>
<evidence type="ECO:0000259" key="7">
    <source>
        <dbReference type="Pfam" id="PF01765"/>
    </source>
</evidence>
<dbReference type="InterPro" id="IPR023584">
    <property type="entry name" value="Ribosome_recyc_fac_dom"/>
</dbReference>
<dbReference type="RefSeq" id="WP_044217975.1">
    <property type="nucleotide sequence ID" value="NZ_JBKAGJ010000006.1"/>
</dbReference>
<evidence type="ECO:0000256" key="4">
    <source>
        <dbReference type="ARBA" id="ARBA00022917"/>
    </source>
</evidence>
<dbReference type="FunFam" id="3.30.1360.40:FF:000001">
    <property type="entry name" value="Ribosome-recycling factor"/>
    <property type="match status" value="1"/>
</dbReference>
<organism evidence="8 9">
    <name type="scientific">Phaeodactylibacter xiamenensis</name>
    <dbReference type="NCBI Taxonomy" id="1524460"/>
    <lineage>
        <taxon>Bacteria</taxon>
        <taxon>Pseudomonadati</taxon>
        <taxon>Bacteroidota</taxon>
        <taxon>Saprospiria</taxon>
        <taxon>Saprospirales</taxon>
        <taxon>Haliscomenobacteraceae</taxon>
        <taxon>Phaeodactylibacter</taxon>
    </lineage>
</organism>
<dbReference type="CDD" id="cd00520">
    <property type="entry name" value="RRF"/>
    <property type="match status" value="1"/>
</dbReference>
<dbReference type="Proteomes" id="UP000029736">
    <property type="component" value="Unassembled WGS sequence"/>
</dbReference>
<dbReference type="HAMAP" id="MF_00040">
    <property type="entry name" value="RRF"/>
    <property type="match status" value="1"/>
</dbReference>
<evidence type="ECO:0000313" key="8">
    <source>
        <dbReference type="EMBL" id="KGE88464.1"/>
    </source>
</evidence>
<feature type="domain" description="Ribosome recycling factor" evidence="7">
    <location>
        <begin position="24"/>
        <end position="186"/>
    </location>
</feature>
<dbReference type="EMBL" id="JPOS01000018">
    <property type="protein sequence ID" value="KGE88464.1"/>
    <property type="molecule type" value="Genomic_DNA"/>
</dbReference>
<proteinExistence type="inferred from homology"/>
<dbReference type="Gene3D" id="3.30.1360.40">
    <property type="match status" value="1"/>
</dbReference>
<evidence type="ECO:0000256" key="1">
    <source>
        <dbReference type="ARBA" id="ARBA00004496"/>
    </source>
</evidence>
<keyword evidence="3 6" id="KW-0963">Cytoplasm</keyword>
<evidence type="ECO:0000313" key="9">
    <source>
        <dbReference type="Proteomes" id="UP000029736"/>
    </source>
</evidence>
<protein>
    <recommendedName>
        <fullName evidence="6">Ribosome-recycling factor</fullName>
        <shortName evidence="6">RRF</shortName>
    </recommendedName>
    <alternativeName>
        <fullName evidence="6">Ribosome-releasing factor</fullName>
    </alternativeName>
</protein>
<dbReference type="GO" id="GO:0006415">
    <property type="term" value="P:translational termination"/>
    <property type="evidence" value="ECO:0007669"/>
    <property type="project" value="UniProtKB-UniRule"/>
</dbReference>
<dbReference type="GO" id="GO:0043023">
    <property type="term" value="F:ribosomal large subunit binding"/>
    <property type="evidence" value="ECO:0007669"/>
    <property type="project" value="TreeGrafter"/>
</dbReference>
<dbReference type="AlphaFoldDB" id="A0A098S7C2"/>
<comment type="subcellular location">
    <subcellularLocation>
        <location evidence="1 6">Cytoplasm</location>
    </subcellularLocation>
</comment>
<dbReference type="InterPro" id="IPR036191">
    <property type="entry name" value="RRF_sf"/>
</dbReference>
<name>A0A098S7C2_9BACT</name>
<keyword evidence="4 6" id="KW-0648">Protein biosynthesis</keyword>
<dbReference type="Gene3D" id="1.10.132.20">
    <property type="entry name" value="Ribosome-recycling factor"/>
    <property type="match status" value="1"/>
</dbReference>
<evidence type="ECO:0000256" key="3">
    <source>
        <dbReference type="ARBA" id="ARBA00022490"/>
    </source>
</evidence>
<sequence>MQQEEVDIYIEAAKEGMDHAVEHLQKELLKIRAGKATPDMLSGLTVPYYGSQTPLNQVANVSTSDSRTLVIQPWEKSMIQPIEKAIMEANLGFTPQNDGEVIRINIPALTEDRRKQLVKQAKAAAEDSKVGLRSARRDAMEQIKKAVKDGYPEDMGKRMEEEVENMTKSYSSKIDKLVEGKEKDIMTI</sequence>
<gene>
    <name evidence="6" type="primary">frr</name>
    <name evidence="8" type="ORF">IX84_07155</name>
</gene>
<dbReference type="NCBIfam" id="TIGR00496">
    <property type="entry name" value="frr"/>
    <property type="match status" value="1"/>
</dbReference>
<dbReference type="PANTHER" id="PTHR20982:SF3">
    <property type="entry name" value="MITOCHONDRIAL RIBOSOME RECYCLING FACTOR PSEUDO 1"/>
    <property type="match status" value="1"/>
</dbReference>
<accession>A0A098S7C2</accession>
<evidence type="ECO:0000256" key="2">
    <source>
        <dbReference type="ARBA" id="ARBA00005912"/>
    </source>
</evidence>
<dbReference type="FunFam" id="1.10.132.20:FF:000001">
    <property type="entry name" value="Ribosome-recycling factor"/>
    <property type="match status" value="1"/>
</dbReference>